<evidence type="ECO:0000256" key="1">
    <source>
        <dbReference type="ARBA" id="ARBA00009995"/>
    </source>
</evidence>
<dbReference type="EMBL" id="MNCJ02000322">
    <property type="protein sequence ID" value="KAF5800047.1"/>
    <property type="molecule type" value="Genomic_DNA"/>
</dbReference>
<dbReference type="PANTHER" id="PTHR11926:SF1464">
    <property type="entry name" value="UDP-GLYCOSYLTRANSFERASE 76B1-LIKE"/>
    <property type="match status" value="1"/>
</dbReference>
<sequence length="107" mass="12530">MENQPKTTVRRHRRIIMFPFPFQGHINPMFQLANLLYSEGFSITILHTNFNAPKVSNYSHFTFKSILDDCPENERYSKASWADFAQNFIYKQDGADALRDELELLLA</sequence>
<evidence type="ECO:0008006" key="4">
    <source>
        <dbReference type="Google" id="ProtNLM"/>
    </source>
</evidence>
<reference evidence="2" key="1">
    <citation type="journal article" date="2017" name="Nature">
        <title>The sunflower genome provides insights into oil metabolism, flowering and Asterid evolution.</title>
        <authorList>
            <person name="Badouin H."/>
            <person name="Gouzy J."/>
            <person name="Grassa C.J."/>
            <person name="Murat F."/>
            <person name="Staton S.E."/>
            <person name="Cottret L."/>
            <person name="Lelandais-Briere C."/>
            <person name="Owens G.L."/>
            <person name="Carrere S."/>
            <person name="Mayjonade B."/>
            <person name="Legrand L."/>
            <person name="Gill N."/>
            <person name="Kane N.C."/>
            <person name="Bowers J.E."/>
            <person name="Hubner S."/>
            <person name="Bellec A."/>
            <person name="Berard A."/>
            <person name="Berges H."/>
            <person name="Blanchet N."/>
            <person name="Boniface M.C."/>
            <person name="Brunel D."/>
            <person name="Catrice O."/>
            <person name="Chaidir N."/>
            <person name="Claudel C."/>
            <person name="Donnadieu C."/>
            <person name="Faraut T."/>
            <person name="Fievet G."/>
            <person name="Helmstetter N."/>
            <person name="King M."/>
            <person name="Knapp S.J."/>
            <person name="Lai Z."/>
            <person name="Le Paslier M.C."/>
            <person name="Lippi Y."/>
            <person name="Lorenzon L."/>
            <person name="Mandel J.R."/>
            <person name="Marage G."/>
            <person name="Marchand G."/>
            <person name="Marquand E."/>
            <person name="Bret-Mestries E."/>
            <person name="Morien E."/>
            <person name="Nambeesan S."/>
            <person name="Nguyen T."/>
            <person name="Pegot-Espagnet P."/>
            <person name="Pouilly N."/>
            <person name="Raftis F."/>
            <person name="Sallet E."/>
            <person name="Schiex T."/>
            <person name="Thomas J."/>
            <person name="Vandecasteele C."/>
            <person name="Vares D."/>
            <person name="Vear F."/>
            <person name="Vautrin S."/>
            <person name="Crespi M."/>
            <person name="Mangin B."/>
            <person name="Burke J.M."/>
            <person name="Salse J."/>
            <person name="Munos S."/>
            <person name="Vincourt P."/>
            <person name="Rieseberg L.H."/>
            <person name="Langlade N.B."/>
        </authorList>
    </citation>
    <scope>NUCLEOTIDE SEQUENCE</scope>
    <source>
        <tissue evidence="2">Leaves</tissue>
    </source>
</reference>
<evidence type="ECO:0000313" key="2">
    <source>
        <dbReference type="EMBL" id="KAF5800047.1"/>
    </source>
</evidence>
<dbReference type="Gene3D" id="3.40.50.2000">
    <property type="entry name" value="Glycogen Phosphorylase B"/>
    <property type="match status" value="1"/>
</dbReference>
<protein>
    <recommendedName>
        <fullName evidence="4">UDP-glucuronosyl/UDP-glucosyltransferase</fullName>
    </recommendedName>
</protein>
<proteinExistence type="inferred from homology"/>
<gene>
    <name evidence="2" type="ORF">HanXRQr2_Chr07g0311571</name>
</gene>
<comment type="caution">
    <text evidence="2">The sequence shown here is derived from an EMBL/GenBank/DDBJ whole genome shotgun (WGS) entry which is preliminary data.</text>
</comment>
<name>A0A9K3NGW8_HELAN</name>
<reference evidence="2" key="2">
    <citation type="submission" date="2020-06" db="EMBL/GenBank/DDBJ databases">
        <title>Helianthus annuus Genome sequencing and assembly Release 2.</title>
        <authorList>
            <person name="Gouzy J."/>
            <person name="Langlade N."/>
            <person name="Munos S."/>
        </authorList>
    </citation>
    <scope>NUCLEOTIDE SEQUENCE</scope>
    <source>
        <tissue evidence="2">Leaves</tissue>
    </source>
</reference>
<dbReference type="AlphaFoldDB" id="A0A9K3NGW8"/>
<evidence type="ECO:0000313" key="3">
    <source>
        <dbReference type="Proteomes" id="UP000215914"/>
    </source>
</evidence>
<dbReference type="PANTHER" id="PTHR11926">
    <property type="entry name" value="GLUCOSYL/GLUCURONOSYL TRANSFERASES"/>
    <property type="match status" value="1"/>
</dbReference>
<comment type="similarity">
    <text evidence="1">Belongs to the UDP-glycosyltransferase family.</text>
</comment>
<organism evidence="2 3">
    <name type="scientific">Helianthus annuus</name>
    <name type="common">Common sunflower</name>
    <dbReference type="NCBI Taxonomy" id="4232"/>
    <lineage>
        <taxon>Eukaryota</taxon>
        <taxon>Viridiplantae</taxon>
        <taxon>Streptophyta</taxon>
        <taxon>Embryophyta</taxon>
        <taxon>Tracheophyta</taxon>
        <taxon>Spermatophyta</taxon>
        <taxon>Magnoliopsida</taxon>
        <taxon>eudicotyledons</taxon>
        <taxon>Gunneridae</taxon>
        <taxon>Pentapetalae</taxon>
        <taxon>asterids</taxon>
        <taxon>campanulids</taxon>
        <taxon>Asterales</taxon>
        <taxon>Asteraceae</taxon>
        <taxon>Asteroideae</taxon>
        <taxon>Heliantheae alliance</taxon>
        <taxon>Heliantheae</taxon>
        <taxon>Helianthus</taxon>
    </lineage>
</organism>
<keyword evidence="3" id="KW-1185">Reference proteome</keyword>
<dbReference type="SUPFAM" id="SSF53756">
    <property type="entry name" value="UDP-Glycosyltransferase/glycogen phosphorylase"/>
    <property type="match status" value="1"/>
</dbReference>
<dbReference type="Gramene" id="mRNA:HanXRQr2_Chr07g0311571">
    <property type="protein sequence ID" value="CDS:HanXRQr2_Chr07g0311571.1"/>
    <property type="gene ID" value="HanXRQr2_Chr07g0311571"/>
</dbReference>
<accession>A0A9K3NGW8</accession>
<dbReference type="Proteomes" id="UP000215914">
    <property type="component" value="Unassembled WGS sequence"/>
</dbReference>